<dbReference type="InterPro" id="IPR002078">
    <property type="entry name" value="Sigma_54_int"/>
</dbReference>
<dbReference type="Pfam" id="PF25601">
    <property type="entry name" value="AAA_lid_14"/>
    <property type="match status" value="1"/>
</dbReference>
<dbReference type="PANTHER" id="PTHR32071">
    <property type="entry name" value="TRANSCRIPTIONAL REGULATORY PROTEIN"/>
    <property type="match status" value="1"/>
</dbReference>
<dbReference type="PROSITE" id="PS00675">
    <property type="entry name" value="SIGMA54_INTERACT_1"/>
    <property type="match status" value="1"/>
</dbReference>
<feature type="region of interest" description="Disordered" evidence="6">
    <location>
        <begin position="90"/>
        <end position="128"/>
    </location>
</feature>
<feature type="region of interest" description="Disordered" evidence="6">
    <location>
        <begin position="1"/>
        <end position="43"/>
    </location>
</feature>
<accession>A0A644WCZ8</accession>
<dbReference type="InterPro" id="IPR029016">
    <property type="entry name" value="GAF-like_dom_sf"/>
</dbReference>
<dbReference type="Gene3D" id="3.30.450.40">
    <property type="match status" value="1"/>
</dbReference>
<dbReference type="GO" id="GO:0005524">
    <property type="term" value="F:ATP binding"/>
    <property type="evidence" value="ECO:0007669"/>
    <property type="project" value="UniProtKB-KW"/>
</dbReference>
<dbReference type="InterPro" id="IPR002197">
    <property type="entry name" value="HTH_Fis"/>
</dbReference>
<dbReference type="Gene3D" id="1.10.10.60">
    <property type="entry name" value="Homeodomain-like"/>
    <property type="match status" value="1"/>
</dbReference>
<evidence type="ECO:0000259" key="7">
    <source>
        <dbReference type="PROSITE" id="PS50045"/>
    </source>
</evidence>
<dbReference type="Pfam" id="PF01590">
    <property type="entry name" value="GAF"/>
    <property type="match status" value="1"/>
</dbReference>
<dbReference type="PROSITE" id="PS50045">
    <property type="entry name" value="SIGMA54_INTERACT_4"/>
    <property type="match status" value="1"/>
</dbReference>
<dbReference type="PROSITE" id="PS00676">
    <property type="entry name" value="SIGMA54_INTERACT_2"/>
    <property type="match status" value="1"/>
</dbReference>
<feature type="region of interest" description="Disordered" evidence="6">
    <location>
        <begin position="54"/>
        <end position="73"/>
    </location>
</feature>
<dbReference type="InterPro" id="IPR003018">
    <property type="entry name" value="GAF"/>
</dbReference>
<keyword evidence="1" id="KW-0547">Nucleotide-binding</keyword>
<name>A0A644WCZ8_9ZZZZ</name>
<dbReference type="SUPFAM" id="SSF52540">
    <property type="entry name" value="P-loop containing nucleoside triphosphate hydrolases"/>
    <property type="match status" value="1"/>
</dbReference>
<feature type="domain" description="Sigma-54 factor interaction" evidence="7">
    <location>
        <begin position="472"/>
        <end position="702"/>
    </location>
</feature>
<dbReference type="Gene3D" id="1.10.8.60">
    <property type="match status" value="1"/>
</dbReference>
<dbReference type="GO" id="GO:0043565">
    <property type="term" value="F:sequence-specific DNA binding"/>
    <property type="evidence" value="ECO:0007669"/>
    <property type="project" value="InterPro"/>
</dbReference>
<comment type="caution">
    <text evidence="8">The sequence shown here is derived from an EMBL/GenBank/DDBJ whole genome shotgun (WGS) entry which is preliminary data.</text>
</comment>
<dbReference type="InterPro" id="IPR058031">
    <property type="entry name" value="AAA_lid_NorR"/>
</dbReference>
<keyword evidence="4" id="KW-0238">DNA-binding</keyword>
<gene>
    <name evidence="8" type="primary">acoR_11</name>
    <name evidence="8" type="ORF">SDC9_46437</name>
</gene>
<dbReference type="InterPro" id="IPR025944">
    <property type="entry name" value="Sigma_54_int_dom_CS"/>
</dbReference>
<evidence type="ECO:0000313" key="8">
    <source>
        <dbReference type="EMBL" id="MPM00214.1"/>
    </source>
</evidence>
<proteinExistence type="predicted"/>
<dbReference type="InterPro" id="IPR009057">
    <property type="entry name" value="Homeodomain-like_sf"/>
</dbReference>
<dbReference type="GO" id="GO:0006355">
    <property type="term" value="P:regulation of DNA-templated transcription"/>
    <property type="evidence" value="ECO:0007669"/>
    <property type="project" value="InterPro"/>
</dbReference>
<evidence type="ECO:0000256" key="3">
    <source>
        <dbReference type="ARBA" id="ARBA00023015"/>
    </source>
</evidence>
<protein>
    <submittedName>
        <fullName evidence="8">Acetoin dehydrogenase operon transcriptional activator AcoR</fullName>
    </submittedName>
</protein>
<evidence type="ECO:0000256" key="1">
    <source>
        <dbReference type="ARBA" id="ARBA00022741"/>
    </source>
</evidence>
<dbReference type="InterPro" id="IPR003593">
    <property type="entry name" value="AAA+_ATPase"/>
</dbReference>
<evidence type="ECO:0000256" key="5">
    <source>
        <dbReference type="ARBA" id="ARBA00023163"/>
    </source>
</evidence>
<dbReference type="CDD" id="cd00009">
    <property type="entry name" value="AAA"/>
    <property type="match status" value="1"/>
</dbReference>
<keyword evidence="5" id="KW-0804">Transcription</keyword>
<dbReference type="Pfam" id="PF00158">
    <property type="entry name" value="Sigma54_activat"/>
    <property type="match status" value="1"/>
</dbReference>
<dbReference type="InterPro" id="IPR025943">
    <property type="entry name" value="Sigma_54_int_dom_ATP-bd_2"/>
</dbReference>
<dbReference type="PROSITE" id="PS00688">
    <property type="entry name" value="SIGMA54_INTERACT_3"/>
    <property type="match status" value="1"/>
</dbReference>
<organism evidence="8">
    <name type="scientific">bioreactor metagenome</name>
    <dbReference type="NCBI Taxonomy" id="1076179"/>
    <lineage>
        <taxon>unclassified sequences</taxon>
        <taxon>metagenomes</taxon>
        <taxon>ecological metagenomes</taxon>
    </lineage>
</organism>
<feature type="compositionally biased region" description="Basic and acidic residues" evidence="6">
    <location>
        <begin position="91"/>
        <end position="102"/>
    </location>
</feature>
<keyword evidence="3" id="KW-0805">Transcription regulation</keyword>
<dbReference type="InterPro" id="IPR027417">
    <property type="entry name" value="P-loop_NTPase"/>
</dbReference>
<reference evidence="8" key="1">
    <citation type="submission" date="2019-08" db="EMBL/GenBank/DDBJ databases">
        <authorList>
            <person name="Kucharzyk K."/>
            <person name="Murdoch R.W."/>
            <person name="Higgins S."/>
            <person name="Loffler F."/>
        </authorList>
    </citation>
    <scope>NUCLEOTIDE SEQUENCE</scope>
</reference>
<dbReference type="Pfam" id="PF02954">
    <property type="entry name" value="HTH_8"/>
    <property type="match status" value="1"/>
</dbReference>
<dbReference type="InterPro" id="IPR025662">
    <property type="entry name" value="Sigma_54_int_dom_ATP-bd_1"/>
</dbReference>
<dbReference type="SMART" id="SM00382">
    <property type="entry name" value="AAA"/>
    <property type="match status" value="1"/>
</dbReference>
<sequence length="786" mass="84966">MTEAYRGPDGPGRRGCDGMPDGGGAAPSGFRTAPPKIPLPPVLPLPARLAATQRQTRLAGTPRDRPAPEGTRAGIKRISPFTRENAKLCTRRGDRPGTDGRLLRTSRGGDGSCRAPPAHVSQGGDFNMPQTSLRQRFSYPENDGQIMTSWKRFMEGQEPGSDALRRLIDDSWRRCHGAVDPSRDRAPPPAMGDALHDLLADREDLMQAGAPVIASARDFLFETGTVMVLTDCAGKVLSVEGDNSLRDPSEAIHLMPGADWSEAACGTNAIGTTLQIGQPIQIHAAEHYCSGIKQWSCSAAVIREPVSGTTLGAIDISGLNESYSRHSLALAIAAAGRIENRLVQRELKLRYQLLAQCLERLRGPGRDGLIIFDRSGRPIKTNERAAALMAELAKTGAEDAQSIRNLMLPWKKGRVAPENMPGWIDHDWIEPVLQDGERLGAVLVLPDRSATVRRAGLRTVAARPGVDPFDRLSGSAPAYLEAIRRARLLAKSPAPVLLLGETGVGKDAFAQALHEAGPRAKGPFVAINCGGFSRELLTSELFGYADGAFTGARRGGMIGKIEAADGGTLFLDEIGEMPLDLQPHLLRVLESGEVYRIGENRPRKVKLRLIAATNRDLKTEAGEGRFRLDLFYRIAVTSLKLPALRERMSDLPGLAAHLMTQIAARYESPVPAIAPEVFDALAGHDWPGNIRELRNVLEGMFLESEGGTLWPGALPPELHPAPRLIGMAEALSPLDRAERDAIAAAIRRHQGNMTSAARELGIAKSTLYVRLDKLGLKDQIAQLREG</sequence>
<evidence type="ECO:0000256" key="6">
    <source>
        <dbReference type="SAM" id="MobiDB-lite"/>
    </source>
</evidence>
<dbReference type="FunFam" id="3.40.50.300:FF:000006">
    <property type="entry name" value="DNA-binding transcriptional regulator NtrC"/>
    <property type="match status" value="1"/>
</dbReference>
<evidence type="ECO:0000256" key="2">
    <source>
        <dbReference type="ARBA" id="ARBA00022840"/>
    </source>
</evidence>
<dbReference type="Gene3D" id="3.40.50.300">
    <property type="entry name" value="P-loop containing nucleotide triphosphate hydrolases"/>
    <property type="match status" value="1"/>
</dbReference>
<keyword evidence="2" id="KW-0067">ATP-binding</keyword>
<dbReference type="PRINTS" id="PR01590">
    <property type="entry name" value="HTHFIS"/>
</dbReference>
<dbReference type="SUPFAM" id="SSF46689">
    <property type="entry name" value="Homeodomain-like"/>
    <property type="match status" value="1"/>
</dbReference>
<evidence type="ECO:0000256" key="4">
    <source>
        <dbReference type="ARBA" id="ARBA00023125"/>
    </source>
</evidence>
<dbReference type="AlphaFoldDB" id="A0A644WCZ8"/>
<dbReference type="EMBL" id="VSSQ01000715">
    <property type="protein sequence ID" value="MPM00214.1"/>
    <property type="molecule type" value="Genomic_DNA"/>
</dbReference>